<sequence>MSITTTTHLNFRGQASEALHFYAQVFGGQVMAFTFAQAGDEQDTADGAVAEQIKWGGVSAPGGFSVMAFDVPPGRSYHPGTAAFYVSVRGTDTEEITGYWHALTVGGTVRADLAPAGYAPLYGMVTDRYGVTWVLDVVPPYSG</sequence>
<name>A0A5J6V2R0_9MICO</name>
<dbReference type="Gene3D" id="3.10.180.10">
    <property type="entry name" value="2,3-Dihydroxybiphenyl 1,2-Dioxygenase, domain 1"/>
    <property type="match status" value="1"/>
</dbReference>
<accession>A0A5J6V2R0</accession>
<dbReference type="SUPFAM" id="SSF54593">
    <property type="entry name" value="Glyoxalase/Bleomycin resistance protein/Dihydroxybiphenyl dioxygenase"/>
    <property type="match status" value="1"/>
</dbReference>
<dbReference type="RefSeq" id="WP_158060589.1">
    <property type="nucleotide sequence ID" value="NZ_CP044427.1"/>
</dbReference>
<dbReference type="OrthoDB" id="9795306at2"/>
<gene>
    <name evidence="2" type="ORF">FY030_05260</name>
</gene>
<dbReference type="Proteomes" id="UP000326546">
    <property type="component" value="Chromosome"/>
</dbReference>
<dbReference type="PANTHER" id="PTHR33990:SF1">
    <property type="entry name" value="PROTEIN YJDN"/>
    <property type="match status" value="1"/>
</dbReference>
<dbReference type="PANTHER" id="PTHR33990">
    <property type="entry name" value="PROTEIN YJDN-RELATED"/>
    <property type="match status" value="1"/>
</dbReference>
<evidence type="ECO:0000313" key="2">
    <source>
        <dbReference type="EMBL" id="QFG68200.1"/>
    </source>
</evidence>
<dbReference type="AlphaFoldDB" id="A0A5J6V2R0"/>
<proteinExistence type="predicted"/>
<evidence type="ECO:0000313" key="3">
    <source>
        <dbReference type="Proteomes" id="UP000326546"/>
    </source>
</evidence>
<feature type="domain" description="PhnB-like" evidence="1">
    <location>
        <begin position="5"/>
        <end position="133"/>
    </location>
</feature>
<organism evidence="2 3">
    <name type="scientific">Ornithinimicrobium pratense</name>
    <dbReference type="NCBI Taxonomy" id="2593973"/>
    <lineage>
        <taxon>Bacteria</taxon>
        <taxon>Bacillati</taxon>
        <taxon>Actinomycetota</taxon>
        <taxon>Actinomycetes</taxon>
        <taxon>Micrococcales</taxon>
        <taxon>Ornithinimicrobiaceae</taxon>
        <taxon>Ornithinimicrobium</taxon>
    </lineage>
</organism>
<dbReference type="Pfam" id="PF06983">
    <property type="entry name" value="3-dmu-9_3-mt"/>
    <property type="match status" value="1"/>
</dbReference>
<dbReference type="KEGG" id="serw:FY030_05260"/>
<keyword evidence="3" id="KW-1185">Reference proteome</keyword>
<reference evidence="2 3" key="1">
    <citation type="submission" date="2019-09" db="EMBL/GenBank/DDBJ databases">
        <title>Serinicoccus pratensis sp. nov., isolated from meadow soil.</title>
        <authorList>
            <person name="Zhang W."/>
        </authorList>
    </citation>
    <scope>NUCLEOTIDE SEQUENCE [LARGE SCALE GENOMIC DNA]</scope>
    <source>
        <strain evidence="2 3">W204</strain>
    </source>
</reference>
<dbReference type="EMBL" id="CP044427">
    <property type="protein sequence ID" value="QFG68200.1"/>
    <property type="molecule type" value="Genomic_DNA"/>
</dbReference>
<dbReference type="InterPro" id="IPR028973">
    <property type="entry name" value="PhnB-like"/>
</dbReference>
<dbReference type="InterPro" id="IPR029068">
    <property type="entry name" value="Glyas_Bleomycin-R_OHBP_Dase"/>
</dbReference>
<protein>
    <submittedName>
        <fullName evidence="2">VOC family protein</fullName>
    </submittedName>
</protein>
<dbReference type="CDD" id="cd06588">
    <property type="entry name" value="PhnB_like"/>
    <property type="match status" value="1"/>
</dbReference>
<evidence type="ECO:0000259" key="1">
    <source>
        <dbReference type="Pfam" id="PF06983"/>
    </source>
</evidence>